<dbReference type="PATRIC" id="fig|1638788.3.peg.3023"/>
<sequence length="39" mass="5239">MRKGDRFLRMRRGDRFWVMWEWRSHIVFFYYHSKIRQIF</sequence>
<accession>A0A0K1S1Z2</accession>
<dbReference type="KEGG" id="mpk:VL20_3001"/>
<reference evidence="1 2" key="1">
    <citation type="journal article" date="2016" name="Stand. Genomic Sci.">
        <title>Complete genome sequence and genomic characterization of Microcystis panniformis FACHB 1757 by third-generation sequencing.</title>
        <authorList>
            <person name="Zhang J.Y."/>
            <person name="Guan R."/>
            <person name="Zhang H.J."/>
            <person name="Li H."/>
            <person name="Xiao P."/>
            <person name="Yu G.L."/>
            <person name="Du L."/>
            <person name="Cao D.M."/>
            <person name="Zhu B.C."/>
            <person name="Li R.H."/>
            <person name="Lu Z.H."/>
        </authorList>
    </citation>
    <scope>NUCLEOTIDE SEQUENCE [LARGE SCALE GENOMIC DNA]</scope>
    <source>
        <strain evidence="1 2">FACHB-1757</strain>
    </source>
</reference>
<dbReference type="Proteomes" id="UP000068167">
    <property type="component" value="Chromosome"/>
</dbReference>
<evidence type="ECO:0000313" key="1">
    <source>
        <dbReference type="EMBL" id="AKV68033.1"/>
    </source>
</evidence>
<dbReference type="AlphaFoldDB" id="A0A0K1S1Z2"/>
<dbReference type="EMBL" id="CP011339">
    <property type="protein sequence ID" value="AKV68033.1"/>
    <property type="molecule type" value="Genomic_DNA"/>
</dbReference>
<keyword evidence="2" id="KW-1185">Reference proteome</keyword>
<protein>
    <submittedName>
        <fullName evidence="1">Uncharacterized protein</fullName>
    </submittedName>
</protein>
<evidence type="ECO:0000313" key="2">
    <source>
        <dbReference type="Proteomes" id="UP000068167"/>
    </source>
</evidence>
<organism evidence="1 2">
    <name type="scientific">Microcystis panniformis FACHB-1757</name>
    <dbReference type="NCBI Taxonomy" id="1638788"/>
    <lineage>
        <taxon>Bacteria</taxon>
        <taxon>Bacillati</taxon>
        <taxon>Cyanobacteriota</taxon>
        <taxon>Cyanophyceae</taxon>
        <taxon>Oscillatoriophycideae</taxon>
        <taxon>Chroococcales</taxon>
        <taxon>Microcystaceae</taxon>
        <taxon>Microcystis</taxon>
    </lineage>
</organism>
<name>A0A0K1S1Z2_9CHRO</name>
<proteinExistence type="predicted"/>
<gene>
    <name evidence="1" type="ORF">VL20_3001</name>
</gene>